<dbReference type="OrthoDB" id="6008330at2"/>
<sequence>MNMPEQQALVEHLRESILRYRLEHSDRHAYALVYGVAYPSLFANVLEQIKPQAASQLALIFDASGETQHEQYGPFLVELTADRDALLTQTLLTHCVADPRGMSFIFSRHEIDGLAEGLRERLPLQCEDGTTWQLKFFDSRTLPILASALTAEQQRSFFRISREWWFLDRERALQRLTGNDESRDDYRAPLRLSEQQAAAFIDAAVPDSVLYILERTDDDLTSAFEPHIRYRIVEAAVASASDEERNSTTLLADRARLELLAKLNERDQA</sequence>
<keyword evidence="3" id="KW-1185">Reference proteome</keyword>
<dbReference type="EMBL" id="SWJE01000007">
    <property type="protein sequence ID" value="TKC88266.1"/>
    <property type="molecule type" value="Genomic_DNA"/>
</dbReference>
<evidence type="ECO:0000313" key="2">
    <source>
        <dbReference type="EMBL" id="TKC88266.1"/>
    </source>
</evidence>
<reference evidence="2 3" key="1">
    <citation type="submission" date="2019-04" db="EMBL/GenBank/DDBJ databases">
        <title>Trinickia sp. 7GSK02, isolated from subtropical forest soil.</title>
        <authorList>
            <person name="Gao Z.-H."/>
            <person name="Qiu L.-H."/>
        </authorList>
    </citation>
    <scope>NUCLEOTIDE SEQUENCE [LARGE SCALE GENOMIC DNA]</scope>
    <source>
        <strain evidence="2 3">7GSK02</strain>
    </source>
</reference>
<gene>
    <name evidence="2" type="ORF">FAZ69_14035</name>
</gene>
<dbReference type="Proteomes" id="UP000305539">
    <property type="component" value="Unassembled WGS sequence"/>
</dbReference>
<accession>A0A4U1I4P3</accession>
<proteinExistence type="predicted"/>
<evidence type="ECO:0000259" key="1">
    <source>
        <dbReference type="Pfam" id="PF13503"/>
    </source>
</evidence>
<protein>
    <submittedName>
        <fullName evidence="2">DUF4123 domain-containing protein</fullName>
    </submittedName>
</protein>
<feature type="domain" description="DUF4123" evidence="1">
    <location>
        <begin position="30"/>
        <end position="155"/>
    </location>
</feature>
<comment type="caution">
    <text evidence="2">The sequence shown here is derived from an EMBL/GenBank/DDBJ whole genome shotgun (WGS) entry which is preliminary data.</text>
</comment>
<dbReference type="AlphaFoldDB" id="A0A4U1I4P3"/>
<name>A0A4U1I4P3_9BURK</name>
<evidence type="ECO:0000313" key="3">
    <source>
        <dbReference type="Proteomes" id="UP000305539"/>
    </source>
</evidence>
<dbReference type="InterPro" id="IPR025391">
    <property type="entry name" value="DUF4123"/>
</dbReference>
<dbReference type="Pfam" id="PF13503">
    <property type="entry name" value="DUF4123"/>
    <property type="match status" value="1"/>
</dbReference>
<organism evidence="2 3">
    <name type="scientific">Trinickia terrae</name>
    <dbReference type="NCBI Taxonomy" id="2571161"/>
    <lineage>
        <taxon>Bacteria</taxon>
        <taxon>Pseudomonadati</taxon>
        <taxon>Pseudomonadota</taxon>
        <taxon>Betaproteobacteria</taxon>
        <taxon>Burkholderiales</taxon>
        <taxon>Burkholderiaceae</taxon>
        <taxon>Trinickia</taxon>
    </lineage>
</organism>